<feature type="domain" description="UvrD-like helicase C-terminal" evidence="16">
    <location>
        <begin position="325"/>
        <end position="623"/>
    </location>
</feature>
<keyword evidence="10" id="KW-0234">DNA repair</keyword>
<evidence type="ECO:0000256" key="3">
    <source>
        <dbReference type="ARBA" id="ARBA00022741"/>
    </source>
</evidence>
<keyword evidence="2" id="KW-0540">Nuclease</keyword>
<dbReference type="InterPro" id="IPR011604">
    <property type="entry name" value="PDDEXK-like_dom_sf"/>
</dbReference>
<evidence type="ECO:0000256" key="6">
    <source>
        <dbReference type="ARBA" id="ARBA00022806"/>
    </source>
</evidence>
<keyword evidence="6" id="KW-0347">Helicase</keyword>
<evidence type="ECO:0000256" key="5">
    <source>
        <dbReference type="ARBA" id="ARBA00022801"/>
    </source>
</evidence>
<dbReference type="InterPro" id="IPR038726">
    <property type="entry name" value="PDDEXK_AddAB-type"/>
</dbReference>
<evidence type="ECO:0000256" key="9">
    <source>
        <dbReference type="ARBA" id="ARBA00023125"/>
    </source>
</evidence>
<evidence type="ECO:0000256" key="10">
    <source>
        <dbReference type="ARBA" id="ARBA00023204"/>
    </source>
</evidence>
<dbReference type="InterPro" id="IPR014017">
    <property type="entry name" value="DNA_helicase_UvrD-like_C"/>
</dbReference>
<keyword evidence="7" id="KW-0269">Exonuclease</keyword>
<dbReference type="Gene3D" id="3.40.50.300">
    <property type="entry name" value="P-loop containing nucleotide triphosphate hydrolases"/>
    <property type="match status" value="2"/>
</dbReference>
<dbReference type="GO" id="GO:0003677">
    <property type="term" value="F:DNA binding"/>
    <property type="evidence" value="ECO:0007669"/>
    <property type="project" value="UniProtKB-KW"/>
</dbReference>
<dbReference type="EMBL" id="CAEZVT010000021">
    <property type="protein sequence ID" value="CAB4631897.1"/>
    <property type="molecule type" value="Genomic_DNA"/>
</dbReference>
<keyword evidence="8" id="KW-0067">ATP-binding</keyword>
<dbReference type="GO" id="GO:0033202">
    <property type="term" value="C:DNA helicase complex"/>
    <property type="evidence" value="ECO:0007669"/>
    <property type="project" value="TreeGrafter"/>
</dbReference>
<dbReference type="GO" id="GO:0004527">
    <property type="term" value="F:exonuclease activity"/>
    <property type="evidence" value="ECO:0007669"/>
    <property type="project" value="UniProtKB-KW"/>
</dbReference>
<name>A0A6J6J4A3_9ZZZZ</name>
<dbReference type="PANTHER" id="PTHR11070">
    <property type="entry name" value="UVRD / RECB / PCRA DNA HELICASE FAMILY MEMBER"/>
    <property type="match status" value="1"/>
</dbReference>
<reference evidence="17" key="1">
    <citation type="submission" date="2020-05" db="EMBL/GenBank/DDBJ databases">
        <authorList>
            <person name="Chiriac C."/>
            <person name="Salcher M."/>
            <person name="Ghai R."/>
            <person name="Kavagutti S V."/>
        </authorList>
    </citation>
    <scope>NUCLEOTIDE SEQUENCE</scope>
</reference>
<evidence type="ECO:0000256" key="1">
    <source>
        <dbReference type="ARBA" id="ARBA00009922"/>
    </source>
</evidence>
<dbReference type="Gene3D" id="3.90.320.10">
    <property type="match status" value="1"/>
</dbReference>
<feature type="domain" description="UvrD-like helicase ATP-binding" evidence="15">
    <location>
        <begin position="19"/>
        <end position="316"/>
    </location>
</feature>
<evidence type="ECO:0000256" key="8">
    <source>
        <dbReference type="ARBA" id="ARBA00022840"/>
    </source>
</evidence>
<dbReference type="PROSITE" id="PS51198">
    <property type="entry name" value="UVRD_HELICASE_ATP_BIND"/>
    <property type="match status" value="1"/>
</dbReference>
<gene>
    <name evidence="17" type="ORF">UFOPK2131_00346</name>
</gene>
<evidence type="ECO:0000256" key="2">
    <source>
        <dbReference type="ARBA" id="ARBA00022722"/>
    </source>
</evidence>
<dbReference type="InterPro" id="IPR000212">
    <property type="entry name" value="DNA_helicase_UvrD/REP"/>
</dbReference>
<dbReference type="GO" id="GO:0005524">
    <property type="term" value="F:ATP binding"/>
    <property type="evidence" value="ECO:0007669"/>
    <property type="project" value="UniProtKB-KW"/>
</dbReference>
<dbReference type="SUPFAM" id="SSF52540">
    <property type="entry name" value="P-loop containing nucleoside triphosphate hydrolases"/>
    <property type="match status" value="1"/>
</dbReference>
<keyword evidence="3" id="KW-0547">Nucleotide-binding</keyword>
<sequence length="1039" mass="112832">MTDLQFVLKTRFDSVNTLELAPLQQKVRDLSASAIVPVFGSPGSGKTTALVVRFLQLVAAGCSPDELAVIAATRESANTLRDQLALEYQGASTGPLAKTLTSLAFSILAAKAKREGKKAPVLVSGSEQDQLLKEVLTEIDSGSWPKNLDSTVRSLTGFRTELRDLIAACLEHGISPNQLSELGKAQGLSQWIASALCYESYLDKLNKSDRARYDSASLLRTAAKQLESEDEFPLEITNLKAILVDDAQELTPAASELLFQLTRLGAGITLIGDPDVATLGFRVANPKAMLQLAERIAARVNQKVDPIFLEPTHAIRRPEISAALSKISSFIDVARAGLQRKGLNPPYDVLTGGEGLQVRVFRSESEELSFVAGELRRRHLFDEVPWSKMAVVARSRPALEKLALALSAESVPVQVIGSANSLRDDHSSGQLLRLARISLSDIPVGLDQGVEILTSELGGLDQLGILRLKRSLRKQVEEFEGSSDQLLVEAFDNPNTLSLVRSPEARKAEKIVRLMHSTKDLAAIEGTTAEAVLWNLVSETGVLNRWVVLSRGVSEVAIQAGKNLDSILSLFAAAARFAERNPTARAIEFIEDQLEREIPEDSLALNNRSGEQVLLLTPSGLIGKRFDTVVIPGLSEGVWPNLKPRSSLLGANVLDALVAGEITQARELKRSELPGELRMLNKAVGACGQRLIMSATEKEEEQLSQFLPLVHGSYPPTESKSSKTYTLRSIVGELRRDLASTKSANPEQATLGLARLAAAGVPGASPRSWYGLLPVSTTEPLTDLDNEKLQIRPSQLDNFLTCPLHWFIETHGGSAGSFQASLGSLIHEVLEVSESSDLAELEKLKVSRWNSLEFEADWLEQLGKRQAARMLSNLADYLKQFESAGGRVLAKEQNFNFELGNIQVRGQVDRIEQLADGNVVIVDLKTGKVAATAAETLVNPQLALYQMAVLEGGFQELESISPDQLAGAKLLIVGGAKFQERNQPAMDNQESARFKKLLLDSSEGMSRSVFVAQLSNHCESERSYGSCSLHLTPAVSYVG</sequence>
<dbReference type="InterPro" id="IPR011335">
    <property type="entry name" value="Restrct_endonuc-II-like"/>
</dbReference>
<dbReference type="InterPro" id="IPR027417">
    <property type="entry name" value="P-loop_NTPase"/>
</dbReference>
<dbReference type="GO" id="GO:0000725">
    <property type="term" value="P:recombinational repair"/>
    <property type="evidence" value="ECO:0007669"/>
    <property type="project" value="TreeGrafter"/>
</dbReference>
<evidence type="ECO:0000256" key="4">
    <source>
        <dbReference type="ARBA" id="ARBA00022763"/>
    </source>
</evidence>
<keyword evidence="4" id="KW-0227">DNA damage</keyword>
<evidence type="ECO:0000256" key="11">
    <source>
        <dbReference type="ARBA" id="ARBA00023235"/>
    </source>
</evidence>
<evidence type="ECO:0000256" key="12">
    <source>
        <dbReference type="ARBA" id="ARBA00034617"/>
    </source>
</evidence>
<dbReference type="Gene3D" id="1.10.486.10">
    <property type="entry name" value="PCRA, domain 4"/>
    <property type="match status" value="1"/>
</dbReference>
<dbReference type="SUPFAM" id="SSF52980">
    <property type="entry name" value="Restriction endonuclease-like"/>
    <property type="match status" value="1"/>
</dbReference>
<evidence type="ECO:0000256" key="14">
    <source>
        <dbReference type="ARBA" id="ARBA00048988"/>
    </source>
</evidence>
<dbReference type="Pfam" id="PF00580">
    <property type="entry name" value="UvrD-helicase"/>
    <property type="match status" value="1"/>
</dbReference>
<keyword evidence="9" id="KW-0238">DNA-binding</keyword>
<organism evidence="17">
    <name type="scientific">freshwater metagenome</name>
    <dbReference type="NCBI Taxonomy" id="449393"/>
    <lineage>
        <taxon>unclassified sequences</taxon>
        <taxon>metagenomes</taxon>
        <taxon>ecological metagenomes</taxon>
    </lineage>
</organism>
<dbReference type="PROSITE" id="PS51217">
    <property type="entry name" value="UVRD_HELICASE_CTER"/>
    <property type="match status" value="1"/>
</dbReference>
<protein>
    <recommendedName>
        <fullName evidence="13">DNA 3'-5' helicase</fullName>
        <ecNumber evidence="13">5.6.2.4</ecNumber>
    </recommendedName>
</protein>
<dbReference type="Pfam" id="PF12705">
    <property type="entry name" value="PDDEXK_1"/>
    <property type="match status" value="1"/>
</dbReference>
<dbReference type="Gene3D" id="1.10.10.160">
    <property type="match status" value="1"/>
</dbReference>
<comment type="catalytic activity">
    <reaction evidence="14">
        <text>ATP + H2O = ADP + phosphate + H(+)</text>
        <dbReference type="Rhea" id="RHEA:13065"/>
        <dbReference type="ChEBI" id="CHEBI:15377"/>
        <dbReference type="ChEBI" id="CHEBI:15378"/>
        <dbReference type="ChEBI" id="CHEBI:30616"/>
        <dbReference type="ChEBI" id="CHEBI:43474"/>
        <dbReference type="ChEBI" id="CHEBI:456216"/>
        <dbReference type="EC" id="5.6.2.4"/>
    </reaction>
</comment>
<dbReference type="AlphaFoldDB" id="A0A6J6J4A3"/>
<keyword evidence="5" id="KW-0378">Hydrolase</keyword>
<proteinExistence type="inferred from homology"/>
<evidence type="ECO:0000256" key="7">
    <source>
        <dbReference type="ARBA" id="ARBA00022839"/>
    </source>
</evidence>
<dbReference type="InterPro" id="IPR013986">
    <property type="entry name" value="DExx_box_DNA_helicase_dom_sf"/>
</dbReference>
<evidence type="ECO:0000256" key="13">
    <source>
        <dbReference type="ARBA" id="ARBA00034808"/>
    </source>
</evidence>
<dbReference type="GO" id="GO:0005829">
    <property type="term" value="C:cytosol"/>
    <property type="evidence" value="ECO:0007669"/>
    <property type="project" value="TreeGrafter"/>
</dbReference>
<comment type="catalytic activity">
    <reaction evidence="12">
        <text>Couples ATP hydrolysis with the unwinding of duplex DNA by translocating in the 3'-5' direction.</text>
        <dbReference type="EC" id="5.6.2.4"/>
    </reaction>
</comment>
<evidence type="ECO:0000259" key="16">
    <source>
        <dbReference type="PROSITE" id="PS51217"/>
    </source>
</evidence>
<evidence type="ECO:0000313" key="17">
    <source>
        <dbReference type="EMBL" id="CAB4631897.1"/>
    </source>
</evidence>
<evidence type="ECO:0000259" key="15">
    <source>
        <dbReference type="PROSITE" id="PS51198"/>
    </source>
</evidence>
<accession>A0A6J6J4A3</accession>
<dbReference type="GO" id="GO:0043138">
    <property type="term" value="F:3'-5' DNA helicase activity"/>
    <property type="evidence" value="ECO:0007669"/>
    <property type="project" value="UniProtKB-EC"/>
</dbReference>
<dbReference type="PANTHER" id="PTHR11070:SF59">
    <property type="entry name" value="DNA 3'-5' HELICASE"/>
    <property type="match status" value="1"/>
</dbReference>
<comment type="similarity">
    <text evidence="1">Belongs to the helicase family. UvrD subfamily.</text>
</comment>
<keyword evidence="11" id="KW-0413">Isomerase</keyword>
<dbReference type="InterPro" id="IPR014016">
    <property type="entry name" value="UvrD-like_ATP-bd"/>
</dbReference>
<dbReference type="EC" id="5.6.2.4" evidence="13"/>